<evidence type="ECO:0008006" key="4">
    <source>
        <dbReference type="Google" id="ProtNLM"/>
    </source>
</evidence>
<feature type="region of interest" description="Disordered" evidence="1">
    <location>
        <begin position="417"/>
        <end position="467"/>
    </location>
</feature>
<evidence type="ECO:0000313" key="3">
    <source>
        <dbReference type="Proteomes" id="UP000559256"/>
    </source>
</evidence>
<dbReference type="Proteomes" id="UP000559256">
    <property type="component" value="Unassembled WGS sequence"/>
</dbReference>
<dbReference type="AlphaFoldDB" id="A0A8H5CNU7"/>
<dbReference type="EMBL" id="JAACJM010000117">
    <property type="protein sequence ID" value="KAF5344883.1"/>
    <property type="molecule type" value="Genomic_DNA"/>
</dbReference>
<sequence length="467" mass="52885">MGGKTQGDGPILGLNAIAHLFKHPQSKERFHSGPASRATTLDSPSHASLEHGNLEAPRVLQRRPTDIQNLRTVKTKAGYAKVQNACARARRYNFQWIWIDSCCINKESSAELSEATLRAHQDMMSIRASSRYLQNTSLTIFSSVPSAINSMFQYCGDAGSSFRGSKWFRRGWTLQELLAPEYVVFLDKDWIRIGTRWSLRDVVSAVTTIPIGVFEGRDVTEFSIAQRMSWAALREMTRPEDQAYWLMGIFGVNMPPIYEEGGEKAFVRLQQEIIKVSDDRSIFAWVAIPSQRDQTGGLLATSPYQFGMSGEDKASRSNLIDDRYSSYSFGNNGLRIHLPLELLSSSQVWKSYLIGGSRAEKLLTAQNLASGLWGSPDDSDYSYNYNCLTASVEERKNLQLETHLLRLKWELKGINKPSGERHQECRSDEEENEDEDEDEDYKSSGKQDHWGDEDEDEDEGLWSEDTD</sequence>
<gene>
    <name evidence="2" type="ORF">D9758_011564</name>
</gene>
<organism evidence="2 3">
    <name type="scientific">Tetrapyrgos nigripes</name>
    <dbReference type="NCBI Taxonomy" id="182062"/>
    <lineage>
        <taxon>Eukaryota</taxon>
        <taxon>Fungi</taxon>
        <taxon>Dikarya</taxon>
        <taxon>Basidiomycota</taxon>
        <taxon>Agaricomycotina</taxon>
        <taxon>Agaricomycetes</taxon>
        <taxon>Agaricomycetidae</taxon>
        <taxon>Agaricales</taxon>
        <taxon>Marasmiineae</taxon>
        <taxon>Marasmiaceae</taxon>
        <taxon>Tetrapyrgos</taxon>
    </lineage>
</organism>
<reference evidence="2 3" key="1">
    <citation type="journal article" date="2020" name="ISME J.">
        <title>Uncovering the hidden diversity of litter-decomposition mechanisms in mushroom-forming fungi.</title>
        <authorList>
            <person name="Floudas D."/>
            <person name="Bentzer J."/>
            <person name="Ahren D."/>
            <person name="Johansson T."/>
            <person name="Persson P."/>
            <person name="Tunlid A."/>
        </authorList>
    </citation>
    <scope>NUCLEOTIDE SEQUENCE [LARGE SCALE GENOMIC DNA]</scope>
    <source>
        <strain evidence="2 3">CBS 291.85</strain>
    </source>
</reference>
<keyword evidence="3" id="KW-1185">Reference proteome</keyword>
<dbReference type="PANTHER" id="PTHR10622:SF10">
    <property type="entry name" value="HET DOMAIN-CONTAINING PROTEIN"/>
    <property type="match status" value="1"/>
</dbReference>
<name>A0A8H5CNU7_9AGAR</name>
<feature type="compositionally biased region" description="Polar residues" evidence="1">
    <location>
        <begin position="37"/>
        <end position="46"/>
    </location>
</feature>
<feature type="compositionally biased region" description="Basic and acidic residues" evidence="1">
    <location>
        <begin position="417"/>
        <end position="426"/>
    </location>
</feature>
<feature type="region of interest" description="Disordered" evidence="1">
    <location>
        <begin position="27"/>
        <end position="56"/>
    </location>
</feature>
<evidence type="ECO:0000256" key="1">
    <source>
        <dbReference type="SAM" id="MobiDB-lite"/>
    </source>
</evidence>
<feature type="compositionally biased region" description="Acidic residues" evidence="1">
    <location>
        <begin position="451"/>
        <end position="467"/>
    </location>
</feature>
<accession>A0A8H5CNU7</accession>
<evidence type="ECO:0000313" key="2">
    <source>
        <dbReference type="EMBL" id="KAF5344883.1"/>
    </source>
</evidence>
<feature type="compositionally biased region" description="Basic and acidic residues" evidence="1">
    <location>
        <begin position="441"/>
        <end position="450"/>
    </location>
</feature>
<proteinExistence type="predicted"/>
<dbReference type="PANTHER" id="PTHR10622">
    <property type="entry name" value="HET DOMAIN-CONTAINING PROTEIN"/>
    <property type="match status" value="1"/>
</dbReference>
<comment type="caution">
    <text evidence="2">The sequence shown here is derived from an EMBL/GenBank/DDBJ whole genome shotgun (WGS) entry which is preliminary data.</text>
</comment>
<protein>
    <recommendedName>
        <fullName evidence="4">Heterokaryon incompatibility domain-containing protein</fullName>
    </recommendedName>
</protein>
<feature type="compositionally biased region" description="Acidic residues" evidence="1">
    <location>
        <begin position="427"/>
        <end position="440"/>
    </location>
</feature>